<dbReference type="PANTHER" id="PTHR43289">
    <property type="entry name" value="MITOGEN-ACTIVATED PROTEIN KINASE KINASE KINASE 20-RELATED"/>
    <property type="match status" value="1"/>
</dbReference>
<evidence type="ECO:0000313" key="7">
    <source>
        <dbReference type="EMBL" id="CDF83871.1"/>
    </source>
</evidence>
<dbReference type="SMART" id="SM00220">
    <property type="entry name" value="S_TKc"/>
    <property type="match status" value="1"/>
</dbReference>
<dbReference type="PATRIC" id="fig|1301098.3.peg.2531"/>
<dbReference type="HOGENOM" id="CLU_000288_63_44_6"/>
<name>A0A024HG46_PSEKB</name>
<keyword evidence="4 5" id="KW-0067">ATP-binding</keyword>
<evidence type="ECO:0000259" key="6">
    <source>
        <dbReference type="PROSITE" id="PS50011"/>
    </source>
</evidence>
<evidence type="ECO:0000256" key="2">
    <source>
        <dbReference type="ARBA" id="ARBA00022741"/>
    </source>
</evidence>
<dbReference type="InterPro" id="IPR017441">
    <property type="entry name" value="Protein_kinase_ATP_BS"/>
</dbReference>
<dbReference type="InterPro" id="IPR011009">
    <property type="entry name" value="Kinase-like_dom_sf"/>
</dbReference>
<dbReference type="OrthoDB" id="9801841at2"/>
<protein>
    <submittedName>
        <fullName evidence="7">Protein kinase</fullName>
    </submittedName>
</protein>
<dbReference type="CDD" id="cd14014">
    <property type="entry name" value="STKc_PknB_like"/>
    <property type="match status" value="1"/>
</dbReference>
<reference evidence="7 8" key="2">
    <citation type="submission" date="2014-05" db="EMBL/GenBank/DDBJ databases">
        <title>Genome sequence of the 3-chlorobenzoate degrading bacterium Pseudomonas knackmussii B13 shows multiple evidence for horizontal gene transfer.</title>
        <authorList>
            <person name="Miyazaki R."/>
            <person name="Bertelli C."/>
            <person name="Falquet L."/>
            <person name="Robinson-Rechavi M."/>
            <person name="Gharib W."/>
            <person name="Roy S."/>
            <person name="Van der Meer J.R."/>
        </authorList>
    </citation>
    <scope>NUCLEOTIDE SEQUENCE [LARGE SCALE GENOMIC DNA]</scope>
    <source>
        <strain evidence="7 8">B13</strain>
    </source>
</reference>
<dbReference type="Gene3D" id="1.10.510.10">
    <property type="entry name" value="Transferase(Phosphotransferase) domain 1"/>
    <property type="match status" value="1"/>
</dbReference>
<dbReference type="PROSITE" id="PS50011">
    <property type="entry name" value="PROTEIN_KINASE_DOM"/>
    <property type="match status" value="1"/>
</dbReference>
<evidence type="ECO:0000313" key="8">
    <source>
        <dbReference type="Proteomes" id="UP000025241"/>
    </source>
</evidence>
<dbReference type="GO" id="GO:0004674">
    <property type="term" value="F:protein serine/threonine kinase activity"/>
    <property type="evidence" value="ECO:0007669"/>
    <property type="project" value="TreeGrafter"/>
</dbReference>
<proteinExistence type="predicted"/>
<dbReference type="Gene3D" id="3.30.200.20">
    <property type="entry name" value="Phosphorylase Kinase, domain 1"/>
    <property type="match status" value="1"/>
</dbReference>
<dbReference type="InterPro" id="IPR008271">
    <property type="entry name" value="Ser/Thr_kinase_AS"/>
</dbReference>
<evidence type="ECO:0000256" key="4">
    <source>
        <dbReference type="ARBA" id="ARBA00022840"/>
    </source>
</evidence>
<dbReference type="eggNOG" id="COG0515">
    <property type="taxonomic scope" value="Bacteria"/>
</dbReference>
<dbReference type="InterPro" id="IPR000719">
    <property type="entry name" value="Prot_kinase_dom"/>
</dbReference>
<keyword evidence="8" id="KW-1185">Reference proteome</keyword>
<dbReference type="GO" id="GO:0005524">
    <property type="term" value="F:ATP binding"/>
    <property type="evidence" value="ECO:0007669"/>
    <property type="project" value="UniProtKB-UniRule"/>
</dbReference>
<gene>
    <name evidence="7" type="ORF">PKB_2524</name>
</gene>
<dbReference type="Pfam" id="PF00069">
    <property type="entry name" value="Pkinase"/>
    <property type="match status" value="1"/>
</dbReference>
<dbReference type="PANTHER" id="PTHR43289:SF6">
    <property type="entry name" value="SERINE_THREONINE-PROTEIN KINASE NEKL-3"/>
    <property type="match status" value="1"/>
</dbReference>
<dbReference type="KEGG" id="pkc:PKB_2524"/>
<accession>A0A024HG46</accession>
<dbReference type="PROSITE" id="PS00107">
    <property type="entry name" value="PROTEIN_KINASE_ATP"/>
    <property type="match status" value="1"/>
</dbReference>
<dbReference type="Proteomes" id="UP000025241">
    <property type="component" value="Chromosome I"/>
</dbReference>
<dbReference type="RefSeq" id="WP_084166621.1">
    <property type="nucleotide sequence ID" value="NZ_HG322950.1"/>
</dbReference>
<evidence type="ECO:0000256" key="3">
    <source>
        <dbReference type="ARBA" id="ARBA00022777"/>
    </source>
</evidence>
<dbReference type="STRING" id="1301098.PKB_2524"/>
<dbReference type="EMBL" id="HG322950">
    <property type="protein sequence ID" value="CDF83871.1"/>
    <property type="molecule type" value="Genomic_DNA"/>
</dbReference>
<dbReference type="PROSITE" id="PS00108">
    <property type="entry name" value="PROTEIN_KINASE_ST"/>
    <property type="match status" value="1"/>
</dbReference>
<sequence length="302" mass="33710">MSHSEALADQPLPEALCDRYQLERLLGVGGMSSVYRARDLLREQFGEPEPYMALKLLNAEFAEYPDANALLYSEYALTLRLHHPHVVRPHSFEVDPASQRAFITLELLRGPTLDQLLCECPEGLPRHEFAELAGDLLAALAHAHERGVLHGDVKPSNLLLAEDGLRLFDFGLGQASQGLLEGLPKLARARFAAWTPRYAALELLEGGPLSPATDLYAAACVLYELLTGKHPYQRLSARQAKAKQLDRELRAPAQLPRRCWRALRTALALDEADRRISVAQLRDALHTARPMGLGRWLPRRRG</sequence>
<evidence type="ECO:0000256" key="1">
    <source>
        <dbReference type="ARBA" id="ARBA00022679"/>
    </source>
</evidence>
<keyword evidence="3 7" id="KW-0418">Kinase</keyword>
<feature type="binding site" evidence="5">
    <location>
        <position position="55"/>
    </location>
    <ligand>
        <name>ATP</name>
        <dbReference type="ChEBI" id="CHEBI:30616"/>
    </ligand>
</feature>
<keyword evidence="2 5" id="KW-0547">Nucleotide-binding</keyword>
<dbReference type="AlphaFoldDB" id="A0A024HG46"/>
<keyword evidence="1" id="KW-0808">Transferase</keyword>
<reference evidence="7 8" key="1">
    <citation type="submission" date="2013-03" db="EMBL/GenBank/DDBJ databases">
        <authorList>
            <person name="Linke B."/>
        </authorList>
    </citation>
    <scope>NUCLEOTIDE SEQUENCE [LARGE SCALE GENOMIC DNA]</scope>
    <source>
        <strain evidence="7 8">B13</strain>
    </source>
</reference>
<feature type="domain" description="Protein kinase" evidence="6">
    <location>
        <begin position="20"/>
        <end position="289"/>
    </location>
</feature>
<evidence type="ECO:0000256" key="5">
    <source>
        <dbReference type="PROSITE-ProRule" id="PRU10141"/>
    </source>
</evidence>
<dbReference type="SUPFAM" id="SSF56112">
    <property type="entry name" value="Protein kinase-like (PK-like)"/>
    <property type="match status" value="1"/>
</dbReference>
<organism evidence="7 8">
    <name type="scientific">Pseudomonas knackmussii (strain DSM 6978 / CCUG 54928 / LMG 23759 / B13)</name>
    <dbReference type="NCBI Taxonomy" id="1301098"/>
    <lineage>
        <taxon>Bacteria</taxon>
        <taxon>Pseudomonadati</taxon>
        <taxon>Pseudomonadota</taxon>
        <taxon>Gammaproteobacteria</taxon>
        <taxon>Pseudomonadales</taxon>
        <taxon>Pseudomonadaceae</taxon>
        <taxon>Pseudomonas</taxon>
    </lineage>
</organism>